<sequence>MSVLGRLVDARNTVEGKVLSVFMAALLIVSTFNVSAWAAEKSQESSETLVTEVNDKQAPEQPKAEPEKPAAQPEADEPATEPEVEKTTAQLENATPRPEAEAPAQAPAAPVEEKAADVALKLKVQDATLTYDGKAVAADAKELTVPAGKDVKFTVAAADGFQLGAKAVKLVNAAGVECELAANAAGEYTVPAEKLEAGATIQVTAEPVAAEEPAAPTQPATPVVPADDPTEPSDEPATPEVPEAPSDSATTEPGTILDDFLDIFGGGSTLSINGGKDITLEVGASKTVSSNNGDHSLVKNHSWTSSDGKIATVNGNGPSATVKGVSAGVVTVTHSYEYWTLKNGYKKASEKITVTVKATSAPVVTYKANGGQGSDVSVEATWGSQLQRYAVTLPDPADIGISKEGAVFIGWSTADSGAGTNNVANTEFTVTENTTLYAIWLDESAESSRTNTAYFYIRKNGEIQKEPAGYPSADYYPTNSAMTLRGSLRQPIAVNNNDLAVLANLKTVPTDTQIQQMLRGYGVAFDPATQYVHWYVIKSRDTKDNTWNVDGVILSKSAHLVTYDANGGVANIVPAGREYMKDVTVNVDFSVIPERTDHVFLGWDRSSSAITPEYPKDQAASFTMPDEAVTLYAIWRSRSSVFYTYTPSPEEGGSVTLSSELVKPESGNAEGSTAEAGTGYKFDGWYTGETLLTEENAAANNVLLSTDGKTIIPQKNSSGLYTGGDFVARFSADPEVTKSLAATVDYKLGDEVQQADRVDLKATVQWLEPDTLSTEGVAAKEYKGWKLGSITVNGTEVEALPATVNNGDAVVYNYVARDDTKYTVEYYTRGLGYEGYSLYGTPEEHEGTTGSTATADIKNIEGFYYVSGATSGIIAADGSLVLRLYYDRETYVLTYDYGEAPAGASSLPFRQVAQYGQTVEVAPNASAPGWTFSGWDRQGEFTMPAGDVTIKGSWTADFSAIAATPYEGVYDAAVHYPTVSGALDSDVITYSADLRNVTNGAAPVEITITRGTAVHKVESTVTITPRPVVVAADDNSKIYGTADPELTANAHAIAGNADSGLLNNDTVDYEVTRAAGEEAGTYAITPAGDAIQGNYTVTYEPAVFTITPAGGNVIEGINIAGGEGMTKVYDGQGATIEATALREGSTILYSLDGVNFSEENPLTSANVGSYDVYVMATNPNYADTPVIRRTVTITPAQVTVTAVTGLTKVAGTADPTFTADVEGLVNGESADLISYTVSREAGEAAGSYAVTATGAALQGNYAVRYIPGAFTITPVPVPPAPVTPVTPTPAPAGPAAPAAAAPAPVAAAVVPAAAAAVPAAETILEDLTPLAETPGTPEVIADDETPMAAFDHPHCWVHYWIFLGIFLTLVYAAVVIARRMNYVRKIDKYEDNLTGGQKTGDARVTKPVAGGMEA</sequence>
<feature type="region of interest" description="Disordered" evidence="2">
    <location>
        <begin position="43"/>
        <end position="112"/>
    </location>
</feature>
<comment type="subcellular location">
    <subcellularLocation>
        <location evidence="1">Cell envelope</location>
    </subcellularLocation>
</comment>
<feature type="region of interest" description="Disordered" evidence="2">
    <location>
        <begin position="209"/>
        <end position="254"/>
    </location>
</feature>
<keyword evidence="3" id="KW-1133">Transmembrane helix</keyword>
<feature type="transmembrane region" description="Helical" evidence="3">
    <location>
        <begin position="1356"/>
        <end position="1377"/>
    </location>
</feature>
<evidence type="ECO:0000313" key="7">
    <source>
        <dbReference type="Proteomes" id="UP001430755"/>
    </source>
</evidence>
<feature type="domain" description="MBG" evidence="4">
    <location>
        <begin position="1029"/>
        <end position="1105"/>
    </location>
</feature>
<dbReference type="InterPro" id="IPR042229">
    <property type="entry name" value="Listeria/Bacterioides_rpt_sf"/>
</dbReference>
<protein>
    <submittedName>
        <fullName evidence="6">InlB B-repeat-containing protein</fullName>
    </submittedName>
</protein>
<keyword evidence="3" id="KW-0472">Membrane</keyword>
<proteinExistence type="predicted"/>
<evidence type="ECO:0000313" key="6">
    <source>
        <dbReference type="EMBL" id="MCI2240987.1"/>
    </source>
</evidence>
<evidence type="ECO:0000256" key="1">
    <source>
        <dbReference type="ARBA" id="ARBA00004196"/>
    </source>
</evidence>
<dbReference type="Pfam" id="PF09479">
    <property type="entry name" value="Flg_new"/>
    <property type="match status" value="2"/>
</dbReference>
<gene>
    <name evidence="6" type="ORF">LPT13_01285</name>
</gene>
<keyword evidence="3" id="KW-0812">Transmembrane</keyword>
<feature type="domain" description="Bacterial repeat" evidence="5">
    <location>
        <begin position="643"/>
        <end position="706"/>
    </location>
</feature>
<accession>A0ABS9WDN7</accession>
<dbReference type="Pfam" id="PF18676">
    <property type="entry name" value="MBG_2"/>
    <property type="match status" value="2"/>
</dbReference>
<dbReference type="EMBL" id="JAJMLW010000001">
    <property type="protein sequence ID" value="MCI2240987.1"/>
    <property type="molecule type" value="Genomic_DNA"/>
</dbReference>
<name>A0ABS9WDN7_9ACTN</name>
<comment type="caution">
    <text evidence="6">The sequence shown here is derived from an EMBL/GenBank/DDBJ whole genome shotgun (WGS) entry which is preliminary data.</text>
</comment>
<feature type="compositionally biased region" description="Low complexity" evidence="2">
    <location>
        <begin position="209"/>
        <end position="226"/>
    </location>
</feature>
<evidence type="ECO:0000256" key="3">
    <source>
        <dbReference type="SAM" id="Phobius"/>
    </source>
</evidence>
<dbReference type="InterPro" id="IPR044060">
    <property type="entry name" value="Bacterial_rp_domain"/>
</dbReference>
<dbReference type="Gene3D" id="2.60.40.1080">
    <property type="match status" value="1"/>
</dbReference>
<organism evidence="6 7">
    <name type="scientific">Adlercreutzia faecimuris</name>
    <dbReference type="NCBI Taxonomy" id="2897341"/>
    <lineage>
        <taxon>Bacteria</taxon>
        <taxon>Bacillati</taxon>
        <taxon>Actinomycetota</taxon>
        <taxon>Coriobacteriia</taxon>
        <taxon>Eggerthellales</taxon>
        <taxon>Eggerthellaceae</taxon>
        <taxon>Adlercreutzia</taxon>
    </lineage>
</organism>
<dbReference type="InterPro" id="IPR013378">
    <property type="entry name" value="InlB-like_B-rpt"/>
</dbReference>
<dbReference type="Gene3D" id="2.60.40.4270">
    <property type="entry name" value="Listeria-Bacteroides repeat domain"/>
    <property type="match status" value="2"/>
</dbReference>
<dbReference type="InterPro" id="IPR041286">
    <property type="entry name" value="MBG_2"/>
</dbReference>
<dbReference type="Pfam" id="PF18998">
    <property type="entry name" value="Flg_new_2"/>
    <property type="match status" value="1"/>
</dbReference>
<keyword evidence="7" id="KW-1185">Reference proteome</keyword>
<feature type="domain" description="MBG" evidence="4">
    <location>
        <begin position="1198"/>
        <end position="1271"/>
    </location>
</feature>
<feature type="compositionally biased region" description="Low complexity" evidence="2">
    <location>
        <begin position="92"/>
        <end position="110"/>
    </location>
</feature>
<feature type="compositionally biased region" description="Basic and acidic residues" evidence="2">
    <location>
        <begin position="53"/>
        <end position="68"/>
    </location>
</feature>
<dbReference type="RefSeq" id="WP_242164245.1">
    <property type="nucleotide sequence ID" value="NZ_JAJMLW010000001.1"/>
</dbReference>
<evidence type="ECO:0000256" key="2">
    <source>
        <dbReference type="SAM" id="MobiDB-lite"/>
    </source>
</evidence>
<dbReference type="Proteomes" id="UP001430755">
    <property type="component" value="Unassembled WGS sequence"/>
</dbReference>
<evidence type="ECO:0000259" key="5">
    <source>
        <dbReference type="Pfam" id="PF18998"/>
    </source>
</evidence>
<evidence type="ECO:0000259" key="4">
    <source>
        <dbReference type="Pfam" id="PF18676"/>
    </source>
</evidence>
<reference evidence="6" key="1">
    <citation type="submission" date="2021-11" db="EMBL/GenBank/DDBJ databases">
        <title>A Novel Adlercreutzia Species, isolated from a Allomyrina dichotoma larva feces.</title>
        <authorList>
            <person name="Suh M.K."/>
        </authorList>
    </citation>
    <scope>NUCLEOTIDE SEQUENCE</scope>
    <source>
        <strain evidence="6">JBNU-10</strain>
    </source>
</reference>
<feature type="region of interest" description="Disordered" evidence="2">
    <location>
        <begin position="1394"/>
        <end position="1414"/>
    </location>
</feature>